<accession>A0A8S1ZVR0</accession>
<feature type="coiled-coil region" evidence="2">
    <location>
        <begin position="18"/>
        <end position="49"/>
    </location>
</feature>
<keyword evidence="1" id="KW-0611">Plant defense</keyword>
<gene>
    <name evidence="3" type="ORF">AARE701A_LOCUS7297</name>
</gene>
<evidence type="ECO:0000256" key="2">
    <source>
        <dbReference type="SAM" id="Coils"/>
    </source>
</evidence>
<dbReference type="AlphaFoldDB" id="A0A8S1ZVR0"/>
<proteinExistence type="predicted"/>
<dbReference type="PANTHER" id="PTHR33463">
    <property type="entry name" value="NB-ARC DOMAIN-CONTAINING PROTEIN-RELATED"/>
    <property type="match status" value="1"/>
</dbReference>
<keyword evidence="2" id="KW-0175">Coiled coil</keyword>
<dbReference type="PANTHER" id="PTHR33463:SF220">
    <property type="entry name" value="NB-ARC DOMAIN-CONTAINING PROTEIN"/>
    <property type="match status" value="1"/>
</dbReference>
<reference evidence="3" key="1">
    <citation type="submission" date="2021-01" db="EMBL/GenBank/DDBJ databases">
        <authorList>
            <person name="Bezrukov I."/>
        </authorList>
    </citation>
    <scope>NUCLEOTIDE SEQUENCE</scope>
</reference>
<evidence type="ECO:0000313" key="4">
    <source>
        <dbReference type="Proteomes" id="UP000682877"/>
    </source>
</evidence>
<dbReference type="Proteomes" id="UP000682877">
    <property type="component" value="Chromosome 3"/>
</dbReference>
<dbReference type="SUPFAM" id="SSF52540">
    <property type="entry name" value="P-loop containing nucleoside triphosphate hydrolases"/>
    <property type="match status" value="1"/>
</dbReference>
<evidence type="ECO:0000256" key="1">
    <source>
        <dbReference type="ARBA" id="ARBA00022821"/>
    </source>
</evidence>
<name>A0A8S1ZVR0_ARAAE</name>
<evidence type="ECO:0000313" key="3">
    <source>
        <dbReference type="EMBL" id="CAE5967422.1"/>
    </source>
</evidence>
<sequence>MGKDFKSMVTRCIYVGKENDNVKKLKTATEELKDLRNNVMKRVKMYEDQQKLKRLEKVQVWLRQADVAIKEAEEMLITMMSSSSSNGSSMMSSHKMDKRLCKKLKEVQEIKSRGTFDVVVENSGIGGSMMISTVDRDDQTVGLEAVSGLVWRCMTVDNTGIIGLYGVEGVGKTTVLTQVNNRSSTYEPRRAVEQPKRATATVEKFPARKPVVKERDINERAEAFIQKFRKQLLLQR</sequence>
<keyword evidence="4" id="KW-1185">Reference proteome</keyword>
<protein>
    <submittedName>
        <fullName evidence="3">Uncharacterized protein</fullName>
    </submittedName>
</protein>
<dbReference type="InterPro" id="IPR008480">
    <property type="entry name" value="DUF761_pln"/>
</dbReference>
<dbReference type="Pfam" id="PF05553">
    <property type="entry name" value="DUF761"/>
    <property type="match status" value="1"/>
</dbReference>
<dbReference type="EMBL" id="LR999453">
    <property type="protein sequence ID" value="CAE5967422.1"/>
    <property type="molecule type" value="Genomic_DNA"/>
</dbReference>
<dbReference type="InterPro" id="IPR050905">
    <property type="entry name" value="Plant_NBS-LRR"/>
</dbReference>
<dbReference type="InterPro" id="IPR027417">
    <property type="entry name" value="P-loop_NTPase"/>
</dbReference>
<organism evidence="3 4">
    <name type="scientific">Arabidopsis arenosa</name>
    <name type="common">Sand rock-cress</name>
    <name type="synonym">Cardaminopsis arenosa</name>
    <dbReference type="NCBI Taxonomy" id="38785"/>
    <lineage>
        <taxon>Eukaryota</taxon>
        <taxon>Viridiplantae</taxon>
        <taxon>Streptophyta</taxon>
        <taxon>Embryophyta</taxon>
        <taxon>Tracheophyta</taxon>
        <taxon>Spermatophyta</taxon>
        <taxon>Magnoliopsida</taxon>
        <taxon>eudicotyledons</taxon>
        <taxon>Gunneridae</taxon>
        <taxon>Pentapetalae</taxon>
        <taxon>rosids</taxon>
        <taxon>malvids</taxon>
        <taxon>Brassicales</taxon>
        <taxon>Brassicaceae</taxon>
        <taxon>Camelineae</taxon>
        <taxon>Arabidopsis</taxon>
    </lineage>
</organism>